<dbReference type="PANTHER" id="PTHR37809">
    <property type="entry name" value="RIBOSOMAL PROTEIN S12 METHYLTHIOTRANSFERASE ACCESSORY FACTOR YCAO"/>
    <property type="match status" value="1"/>
</dbReference>
<dbReference type="PANTHER" id="PTHR37809:SF1">
    <property type="entry name" value="RIBOSOMAL PROTEIN S12 METHYLTHIOTRANSFERASE ACCESSORY FACTOR YCAO"/>
    <property type="match status" value="1"/>
</dbReference>
<keyword evidence="3" id="KW-1185">Reference proteome</keyword>
<organism evidence="2 3">
    <name type="scientific">Plantactinospora mayteni</name>
    <dbReference type="NCBI Taxonomy" id="566021"/>
    <lineage>
        <taxon>Bacteria</taxon>
        <taxon>Bacillati</taxon>
        <taxon>Actinomycetota</taxon>
        <taxon>Actinomycetes</taxon>
        <taxon>Micromonosporales</taxon>
        <taxon>Micromonosporaceae</taxon>
        <taxon>Plantactinospora</taxon>
    </lineage>
</organism>
<dbReference type="InterPro" id="IPR027624">
    <property type="entry name" value="TOMM_cyclo_SagD"/>
</dbReference>
<comment type="caution">
    <text evidence="2">The sequence shown here is derived from an EMBL/GenBank/DDBJ whole genome shotgun (WGS) entry which is preliminary data.</text>
</comment>
<dbReference type="Pfam" id="PF02624">
    <property type="entry name" value="YcaO"/>
    <property type="match status" value="1"/>
</dbReference>
<gene>
    <name evidence="2" type="ORF">Pma05_83810</name>
</gene>
<evidence type="ECO:0000259" key="1">
    <source>
        <dbReference type="PROSITE" id="PS51664"/>
    </source>
</evidence>
<dbReference type="EMBL" id="BONX01000087">
    <property type="protein sequence ID" value="GIH01809.1"/>
    <property type="molecule type" value="Genomic_DNA"/>
</dbReference>
<dbReference type="RefSeq" id="WP_203863025.1">
    <property type="nucleotide sequence ID" value="NZ_BAAAZQ010000051.1"/>
</dbReference>
<dbReference type="Proteomes" id="UP000621500">
    <property type="component" value="Unassembled WGS sequence"/>
</dbReference>
<dbReference type="PROSITE" id="PS51664">
    <property type="entry name" value="YCAO"/>
    <property type="match status" value="1"/>
</dbReference>
<feature type="domain" description="YcaO" evidence="1">
    <location>
        <begin position="69"/>
        <end position="440"/>
    </location>
</feature>
<dbReference type="InterPro" id="IPR003776">
    <property type="entry name" value="YcaO-like_dom"/>
</dbReference>
<accession>A0ABQ4F4H7</accession>
<protein>
    <recommendedName>
        <fullName evidence="1">YcaO domain-containing protein</fullName>
    </recommendedName>
</protein>
<dbReference type="Gene3D" id="3.30.160.660">
    <property type="match status" value="1"/>
</dbReference>
<dbReference type="NCBIfam" id="TIGR03604">
    <property type="entry name" value="TOMM_cyclo_SagD"/>
    <property type="match status" value="1"/>
</dbReference>
<dbReference type="Gene3D" id="3.30.1330.230">
    <property type="match status" value="1"/>
</dbReference>
<sequence length="440" mass="47475">MGTKAAGTRSVAETLESFERLVSSYGVVGTLQGATKDSGRHDTYSCHSRIGSGRAGRGVSKDQHMVCGGTSPESADVARLIAIAEAAERYAAMTPIDDDEAIRASADDLAGECLEPHRYPRCSASEYAHPRCPVVPFDSTAPIRWVRGLDPVARAPIWVPAVMASYATDATTPAERFNFPISTGYAVHTDPVEAAVRGICEVVERDSIAVLWLQRLPLKPLRPNVTTDAMAGLIEWFERRFMRVHLLDATSELGVPTVYAVGAADHDSRACRFVGAGTGRTLAEAAEKALQETVGGDEHIHGTAPLDTYEDIQGEIGETSRYMAARERAHAFDFLLGNGDGTATAGEGIRLPQDPDEALAALLDRISGAGMQVAVLDRTTQELSDVGLTAVNVVIPDLQPMSTHPWGQFKGHRRLYTAPRLMGHRVLPEEELNPWPQPFA</sequence>
<evidence type="ECO:0000313" key="3">
    <source>
        <dbReference type="Proteomes" id="UP000621500"/>
    </source>
</evidence>
<evidence type="ECO:0000313" key="2">
    <source>
        <dbReference type="EMBL" id="GIH01809.1"/>
    </source>
</evidence>
<dbReference type="Gene3D" id="3.30.40.250">
    <property type="match status" value="1"/>
</dbReference>
<reference evidence="2 3" key="1">
    <citation type="submission" date="2021-01" db="EMBL/GenBank/DDBJ databases">
        <title>Whole genome shotgun sequence of Plantactinospora mayteni NBRC 109088.</title>
        <authorList>
            <person name="Komaki H."/>
            <person name="Tamura T."/>
        </authorList>
    </citation>
    <scope>NUCLEOTIDE SEQUENCE [LARGE SCALE GENOMIC DNA]</scope>
    <source>
        <strain evidence="2 3">NBRC 109088</strain>
    </source>
</reference>
<proteinExistence type="predicted"/>
<name>A0ABQ4F4H7_9ACTN</name>